<dbReference type="PANTHER" id="PTHR43524:SF1">
    <property type="entry name" value="RADICAL SAM SUPERFAMILY PROTEIN"/>
    <property type="match status" value="1"/>
</dbReference>
<evidence type="ECO:0000313" key="6">
    <source>
        <dbReference type="EMBL" id="QAA34777.1"/>
    </source>
</evidence>
<dbReference type="AlphaFoldDB" id="A0A410E0A8"/>
<keyword evidence="2" id="KW-0479">Metal-binding</keyword>
<dbReference type="Proteomes" id="UP000286268">
    <property type="component" value="Chromosome"/>
</dbReference>
<keyword evidence="7" id="KW-1185">Reference proteome</keyword>
<dbReference type="InterPro" id="IPR007197">
    <property type="entry name" value="rSAM"/>
</dbReference>
<dbReference type="SFLD" id="SFLDS00029">
    <property type="entry name" value="Radical_SAM"/>
    <property type="match status" value="1"/>
</dbReference>
<dbReference type="Gene3D" id="3.20.20.70">
    <property type="entry name" value="Aldolase class I"/>
    <property type="match status" value="1"/>
</dbReference>
<evidence type="ECO:0000256" key="2">
    <source>
        <dbReference type="ARBA" id="ARBA00022723"/>
    </source>
</evidence>
<dbReference type="RefSeq" id="WP_128215489.1">
    <property type="nucleotide sequence ID" value="NZ_CP025746.1"/>
</dbReference>
<dbReference type="InterPro" id="IPR013785">
    <property type="entry name" value="Aldolase_TIM"/>
</dbReference>
<dbReference type="PROSITE" id="PS51918">
    <property type="entry name" value="RADICAL_SAM"/>
    <property type="match status" value="1"/>
</dbReference>
<dbReference type="OrthoDB" id="9782387at2"/>
<feature type="domain" description="Radical SAM core" evidence="5">
    <location>
        <begin position="56"/>
        <end position="281"/>
    </location>
</feature>
<dbReference type="CDD" id="cd21128">
    <property type="entry name" value="SPASM_rSAM"/>
    <property type="match status" value="1"/>
</dbReference>
<keyword evidence="1" id="KW-0949">S-adenosyl-L-methionine</keyword>
<dbReference type="InterPro" id="IPR058240">
    <property type="entry name" value="rSAM_sf"/>
</dbReference>
<evidence type="ECO:0000259" key="5">
    <source>
        <dbReference type="PROSITE" id="PS51918"/>
    </source>
</evidence>
<dbReference type="PANTHER" id="PTHR43524">
    <property type="entry name" value="RADICAL SAM SUPERFAMILY PROTEIN"/>
    <property type="match status" value="1"/>
</dbReference>
<keyword evidence="3" id="KW-0408">Iron</keyword>
<dbReference type="KEGG" id="cmah:C1I91_25805"/>
<protein>
    <submittedName>
        <fullName evidence="6">Radical SAM protein</fullName>
    </submittedName>
</protein>
<sequence>MNNDFNISEYMSGGVENIVNNIVKASFKNPRETAFIVKYMLASKEAKKKRDAFEANGQDIPAFLISSIASTCNLFCKGCYARANKSCGEGLDKNQMSAERWGEIFKEAREIGIPFILLAGGEPFMRRDVIEKASAVKEIMFPIFTNGTMIDEDYLKLLDKNRNLVPILSIEGNKEQTDSRRGAGTYDTLMKVMDSLNKKGILYGASVTVTTENISTVTSKEFFDKLYNKGCRAMVFVEYVPVAESTKHLAPSDVERDILEVEQGKLRVEYEDAIFVSFPGDEKYTGGCLAAGRGFFHINTNGGAEPCPFSPYSDKNIKDCTLLEALQSPLFKKLKQYEVLSGDHAGGCVLFEKEEEVKKLLGEGVLM</sequence>
<accession>A0A410E0A8</accession>
<dbReference type="GO" id="GO:0046872">
    <property type="term" value="F:metal ion binding"/>
    <property type="evidence" value="ECO:0007669"/>
    <property type="project" value="UniProtKB-KW"/>
</dbReference>
<evidence type="ECO:0000256" key="4">
    <source>
        <dbReference type="ARBA" id="ARBA00023014"/>
    </source>
</evidence>
<dbReference type="Pfam" id="PF04055">
    <property type="entry name" value="Radical_SAM"/>
    <property type="match status" value="1"/>
</dbReference>
<organism evidence="6 7">
    <name type="scientific">Clostridium manihotivorum</name>
    <dbReference type="NCBI Taxonomy" id="2320868"/>
    <lineage>
        <taxon>Bacteria</taxon>
        <taxon>Bacillati</taxon>
        <taxon>Bacillota</taxon>
        <taxon>Clostridia</taxon>
        <taxon>Eubacteriales</taxon>
        <taxon>Clostridiaceae</taxon>
        <taxon>Clostridium</taxon>
    </lineage>
</organism>
<evidence type="ECO:0000256" key="3">
    <source>
        <dbReference type="ARBA" id="ARBA00023004"/>
    </source>
</evidence>
<dbReference type="EMBL" id="CP025746">
    <property type="protein sequence ID" value="QAA34777.1"/>
    <property type="molecule type" value="Genomic_DNA"/>
</dbReference>
<name>A0A410E0A8_9CLOT</name>
<dbReference type="SFLD" id="SFLDG01067">
    <property type="entry name" value="SPASM/twitch_domain_containing"/>
    <property type="match status" value="1"/>
</dbReference>
<dbReference type="CDD" id="cd01335">
    <property type="entry name" value="Radical_SAM"/>
    <property type="match status" value="1"/>
</dbReference>
<evidence type="ECO:0000313" key="7">
    <source>
        <dbReference type="Proteomes" id="UP000286268"/>
    </source>
</evidence>
<gene>
    <name evidence="6" type="ORF">C1I91_25805</name>
</gene>
<keyword evidence="4" id="KW-0411">Iron-sulfur</keyword>
<proteinExistence type="predicted"/>
<reference evidence="6 7" key="1">
    <citation type="submission" date="2018-01" db="EMBL/GenBank/DDBJ databases">
        <title>Genome Sequencing and Assembly of Anaerobacter polyendosporus strain CT4.</title>
        <authorList>
            <person name="Tachaapaikoon C."/>
            <person name="Sutheeworapong S."/>
            <person name="Jenjaroenpun P."/>
            <person name="Wongsurawat T."/>
            <person name="Nookeaw I."/>
            <person name="Cheawchanlertfa P."/>
            <person name="Kosugi A."/>
            <person name="Cheevadhanarak S."/>
            <person name="Ratanakhanokchai K."/>
        </authorList>
    </citation>
    <scope>NUCLEOTIDE SEQUENCE [LARGE SCALE GENOMIC DNA]</scope>
    <source>
        <strain evidence="6 7">CT4</strain>
    </source>
</reference>
<dbReference type="GO" id="GO:0051536">
    <property type="term" value="F:iron-sulfur cluster binding"/>
    <property type="evidence" value="ECO:0007669"/>
    <property type="project" value="UniProtKB-KW"/>
</dbReference>
<dbReference type="GO" id="GO:0003824">
    <property type="term" value="F:catalytic activity"/>
    <property type="evidence" value="ECO:0007669"/>
    <property type="project" value="InterPro"/>
</dbReference>
<dbReference type="SUPFAM" id="SSF102114">
    <property type="entry name" value="Radical SAM enzymes"/>
    <property type="match status" value="1"/>
</dbReference>
<evidence type="ECO:0000256" key="1">
    <source>
        <dbReference type="ARBA" id="ARBA00022691"/>
    </source>
</evidence>